<keyword evidence="1" id="KW-0347">Helicase</keyword>
<keyword evidence="1" id="KW-0547">Nucleotide-binding</keyword>
<name>A0ABV1ANH2_9FIRM</name>
<dbReference type="Gene3D" id="3.40.50.300">
    <property type="entry name" value="P-loop containing nucleotide triphosphate hydrolases"/>
    <property type="match status" value="1"/>
</dbReference>
<keyword evidence="1" id="KW-0378">Hydrolase</keyword>
<keyword evidence="2" id="KW-1185">Reference proteome</keyword>
<keyword evidence="1" id="KW-0067">ATP-binding</keyword>
<dbReference type="Proteomes" id="UP001446032">
    <property type="component" value="Unassembled WGS sequence"/>
</dbReference>
<gene>
    <name evidence="1" type="ORF">WMO75_15780</name>
</gene>
<comment type="caution">
    <text evidence="1">The sequence shown here is derived from an EMBL/GenBank/DDBJ whole genome shotgun (WGS) entry which is preliminary data.</text>
</comment>
<evidence type="ECO:0000313" key="2">
    <source>
        <dbReference type="Proteomes" id="UP001446032"/>
    </source>
</evidence>
<evidence type="ECO:0000313" key="1">
    <source>
        <dbReference type="EMBL" id="MEQ2359754.1"/>
    </source>
</evidence>
<accession>A0ABV1ANH2</accession>
<organism evidence="1 2">
    <name type="scientific">Blautia intestinihominis</name>
    <dbReference type="NCBI Taxonomy" id="3133152"/>
    <lineage>
        <taxon>Bacteria</taxon>
        <taxon>Bacillati</taxon>
        <taxon>Bacillota</taxon>
        <taxon>Clostridia</taxon>
        <taxon>Lachnospirales</taxon>
        <taxon>Lachnospiraceae</taxon>
        <taxon>Blautia</taxon>
    </lineage>
</organism>
<proteinExistence type="predicted"/>
<protein>
    <submittedName>
        <fullName evidence="1">DNA/RNA helicase domain-containing protein</fullName>
    </submittedName>
</protein>
<dbReference type="SUPFAM" id="SSF52540">
    <property type="entry name" value="P-loop containing nucleoside triphosphate hydrolases"/>
    <property type="match status" value="1"/>
</dbReference>
<dbReference type="InterPro" id="IPR027417">
    <property type="entry name" value="P-loop_NTPase"/>
</dbReference>
<dbReference type="RefSeq" id="WP_303223214.1">
    <property type="nucleotide sequence ID" value="NZ_JBBMEI010000070.1"/>
</dbReference>
<sequence length="485" mass="56988">MKSISIYTITRNQTLDNLQRLERQLSGRGYFLRMREWEMESMKALTEHLEVHIPQICSLRFFYSFQIPKLGKEFDLLQIKKDQIVNIELKSGVVSDEAICKQLLQNRYYLSVLGKPLHSYTYISNQNRLVKLTKHDHIIEADWEHLCTILQKESPDYEGDIEDLFQAELYLISPLTEPARFLRKEYFLTSQQRDIERQILKKIRTEHTGYYWFNGLPGTGKTLLLYDIAMKLSVRQRICMIHCGEAARDWEILHERLQRIDFLTDKELANEREPVSFDSYSAILVDEAHLLSAPKLDILLNAVNHQPVIFSSDSEDMISPEEMDQTTIQKIERLPQILTFHLTNRIRTNAELSSFIQNMLHLPRKKSSRYYPHIEVVCANNESETQNLLDGYIHQGYQYRQTSTPADLNTAAVRVTDRLVTVLDERYYYDTEGYLRSSLRNNSGSSDVRTLFHLLNQTKENLSLIIEKNESVYEILLEILQMHRK</sequence>
<reference evidence="1 2" key="1">
    <citation type="submission" date="2024-03" db="EMBL/GenBank/DDBJ databases">
        <title>Human intestinal bacterial collection.</title>
        <authorList>
            <person name="Pauvert C."/>
            <person name="Hitch T.C.A."/>
            <person name="Clavel T."/>
        </authorList>
    </citation>
    <scope>NUCLEOTIDE SEQUENCE [LARGE SCALE GENOMIC DNA]</scope>
    <source>
        <strain evidence="1 2">CLA-AA-H95</strain>
    </source>
</reference>
<dbReference type="EMBL" id="JBBMEI010000070">
    <property type="protein sequence ID" value="MEQ2359754.1"/>
    <property type="molecule type" value="Genomic_DNA"/>
</dbReference>
<dbReference type="GO" id="GO:0004386">
    <property type="term" value="F:helicase activity"/>
    <property type="evidence" value="ECO:0007669"/>
    <property type="project" value="UniProtKB-KW"/>
</dbReference>